<protein>
    <submittedName>
        <fullName evidence="2">Uncharacterized protein</fullName>
    </submittedName>
</protein>
<organism evidence="2 3">
    <name type="scientific">Mycolicibacterium fluoranthenivorans</name>
    <dbReference type="NCBI Taxonomy" id="258505"/>
    <lineage>
        <taxon>Bacteria</taxon>
        <taxon>Bacillati</taxon>
        <taxon>Actinomycetota</taxon>
        <taxon>Actinomycetes</taxon>
        <taxon>Mycobacteriales</taxon>
        <taxon>Mycobacteriaceae</taxon>
        <taxon>Mycolicibacterium</taxon>
    </lineage>
</organism>
<gene>
    <name evidence="2" type="ORF">HZU40_25065</name>
</gene>
<sequence>MSHPPEKLVRRLVMVAEELQEVFAERGHHIDQALEVDEAFGSPQTIAFLMRDLAIDAVAAAASRVGVEFGPVNGSGRELLSFDEGIERRFRLRRASRGADGGAILMTANSDAPLRVTADEGDGLFPIEAWTFGWIPASGSALVAEAFVAPLLRFEPGTPGHLILGSVIPLLGPETPSGAFRPTDEGLEGFDDDELGGEADSV</sequence>
<evidence type="ECO:0000256" key="1">
    <source>
        <dbReference type="SAM" id="MobiDB-lite"/>
    </source>
</evidence>
<dbReference type="RefSeq" id="WP_187096181.1">
    <property type="nucleotide sequence ID" value="NZ_CP059894.1"/>
</dbReference>
<evidence type="ECO:0000313" key="3">
    <source>
        <dbReference type="Proteomes" id="UP000515498"/>
    </source>
</evidence>
<proteinExistence type="predicted"/>
<feature type="compositionally biased region" description="Acidic residues" evidence="1">
    <location>
        <begin position="185"/>
        <end position="202"/>
    </location>
</feature>
<dbReference type="Proteomes" id="UP000515498">
    <property type="component" value="Chromosome"/>
</dbReference>
<evidence type="ECO:0000313" key="2">
    <source>
        <dbReference type="EMBL" id="QNJ91443.1"/>
    </source>
</evidence>
<dbReference type="KEGG" id="mflu:HZU40_25065"/>
<reference evidence="2 3" key="1">
    <citation type="submission" date="2020-07" db="EMBL/GenBank/DDBJ databases">
        <title>Draft genome sequence of four isobutane-metabolizing strains capable of cometabolically degrading diverse ether contaminants.</title>
        <authorList>
            <person name="Chen W."/>
            <person name="Faulkner N."/>
            <person name="Smith C."/>
            <person name="Hyman M."/>
        </authorList>
    </citation>
    <scope>NUCLEOTIDE SEQUENCE [LARGE SCALE GENOMIC DNA]</scope>
    <source>
        <strain evidence="2 3">2A</strain>
    </source>
</reference>
<feature type="region of interest" description="Disordered" evidence="1">
    <location>
        <begin position="175"/>
        <end position="202"/>
    </location>
</feature>
<dbReference type="EMBL" id="CP059894">
    <property type="protein sequence ID" value="QNJ91443.1"/>
    <property type="molecule type" value="Genomic_DNA"/>
</dbReference>
<accession>A0A7G8PAS7</accession>
<name>A0A7G8PAS7_9MYCO</name>
<dbReference type="AlphaFoldDB" id="A0A7G8PAS7"/>